<dbReference type="VEuPathDB" id="TriTrypDB:BSAL_75960"/>
<name>A0A0S4IYT9_BODSA</name>
<evidence type="ECO:0000313" key="4">
    <source>
        <dbReference type="EMBL" id="CUG21863.1"/>
    </source>
</evidence>
<gene>
    <name evidence="4" type="ORF">BSAL_75960</name>
</gene>
<dbReference type="Pfam" id="PF12325">
    <property type="entry name" value="TMF_TATA_bd"/>
    <property type="match status" value="1"/>
</dbReference>
<evidence type="ECO:0000256" key="2">
    <source>
        <dbReference type="SAM" id="MobiDB-lite"/>
    </source>
</evidence>
<sequence>MWNFVASIQQTLDEAAGLSSEQRTTAAGLSSEQRTTAAGETTLDTSPPTVTDGNLDNAEQEGSHSGSSGSSENDESSLPEVEPDEEAHKQSAGGEDEPAVHGMPVKRQSPHETPPPQQQQQVLADSVDVVNDDDDNKRGTSLSFQDGPAAVQTPSPPQPSNMGHSGATSSSSHPLPSSDAAASAREQQLASLAHSLQQRVEQWKPIIATVDALKLEGQSLSQQLGAEREKWKIAVQERKAAVAKFEACQEQLNLFKTKEVRWAETQAMLQDSNQALKDRVAVLESNIMKQSDDIRHLSEARAEAEERFRAVSARLAESSEESVAQQERETFFHQSELERLQEALLLERQAHRQAVLDHEHQHATLQRDVAIIEERAHAAESRMLDNDGRASAGMQELVLQCQRAEEQIAALQRQLCGKQEEVRRLTSAQQAAETAVADSTLRLEQRVRTLTAERKVQEIELSKTAAALMKAQLRCDELLCSQDDLRARNGALDHELSILRSRKPLQEVEEESPTKPRNGRTHGRPLHHDDDDTTTTAVDTTETAVTDYNEAANIVSLLQPAAVVPSSSSSSPSLGISLHHQQRLEREISRLTKEVRRLKSVEQASTRIKAQLDALVPQHDMLLQMYGQMEEQLEDARSDAKQVKSVYQHQLDFMGDELEKLNRRVNGDPVVVSSQ</sequence>
<feature type="region of interest" description="Disordered" evidence="2">
    <location>
        <begin position="502"/>
        <end position="535"/>
    </location>
</feature>
<feature type="coiled-coil region" evidence="1">
    <location>
        <begin position="273"/>
        <end position="321"/>
    </location>
</feature>
<evidence type="ECO:0000259" key="3">
    <source>
        <dbReference type="Pfam" id="PF12325"/>
    </source>
</evidence>
<dbReference type="AlphaFoldDB" id="A0A0S4IYT9"/>
<feature type="compositionally biased region" description="Low complexity" evidence="2">
    <location>
        <begin position="118"/>
        <end position="129"/>
    </location>
</feature>
<keyword evidence="1" id="KW-0175">Coiled coil</keyword>
<accession>A0A0S4IYT9</accession>
<proteinExistence type="predicted"/>
<organism evidence="4 5">
    <name type="scientific">Bodo saltans</name>
    <name type="common">Flagellated protozoan</name>
    <dbReference type="NCBI Taxonomy" id="75058"/>
    <lineage>
        <taxon>Eukaryota</taxon>
        <taxon>Discoba</taxon>
        <taxon>Euglenozoa</taxon>
        <taxon>Kinetoplastea</taxon>
        <taxon>Metakinetoplastina</taxon>
        <taxon>Eubodonida</taxon>
        <taxon>Bodonidae</taxon>
        <taxon>Bodo</taxon>
    </lineage>
</organism>
<feature type="coiled-coil region" evidence="1">
    <location>
        <begin position="581"/>
        <end position="664"/>
    </location>
</feature>
<keyword evidence="5" id="KW-1185">Reference proteome</keyword>
<feature type="coiled-coil region" evidence="1">
    <location>
        <begin position="362"/>
        <end position="414"/>
    </location>
</feature>
<evidence type="ECO:0000313" key="5">
    <source>
        <dbReference type="Proteomes" id="UP000051952"/>
    </source>
</evidence>
<dbReference type="Proteomes" id="UP000051952">
    <property type="component" value="Unassembled WGS sequence"/>
</dbReference>
<dbReference type="InterPro" id="IPR022091">
    <property type="entry name" value="TMF_TATA-bd"/>
</dbReference>
<feature type="compositionally biased region" description="Acidic residues" evidence="2">
    <location>
        <begin position="72"/>
        <end position="85"/>
    </location>
</feature>
<feature type="domain" description="TATA element modulatory factor 1 TATA binding" evidence="3">
    <location>
        <begin position="580"/>
        <end position="652"/>
    </location>
</feature>
<evidence type="ECO:0000256" key="1">
    <source>
        <dbReference type="SAM" id="Coils"/>
    </source>
</evidence>
<dbReference type="EMBL" id="CYKH01000703">
    <property type="protein sequence ID" value="CUG21863.1"/>
    <property type="molecule type" value="Genomic_DNA"/>
</dbReference>
<reference evidence="5" key="1">
    <citation type="submission" date="2015-09" db="EMBL/GenBank/DDBJ databases">
        <authorList>
            <consortium name="Pathogen Informatics"/>
        </authorList>
    </citation>
    <scope>NUCLEOTIDE SEQUENCE [LARGE SCALE GENOMIC DNA]</scope>
    <source>
        <strain evidence="5">Lake Konstanz</strain>
    </source>
</reference>
<feature type="compositionally biased region" description="Low complexity" evidence="2">
    <location>
        <begin position="163"/>
        <end position="189"/>
    </location>
</feature>
<feature type="region of interest" description="Disordered" evidence="2">
    <location>
        <begin position="13"/>
        <end position="189"/>
    </location>
</feature>
<dbReference type="OrthoDB" id="267612at2759"/>
<protein>
    <recommendedName>
        <fullName evidence="3">TATA element modulatory factor 1 TATA binding domain-containing protein</fullName>
    </recommendedName>
</protein>
<feature type="compositionally biased region" description="Polar residues" evidence="2">
    <location>
        <begin position="19"/>
        <end position="54"/>
    </location>
</feature>